<dbReference type="Proteomes" id="UP001589766">
    <property type="component" value="Unassembled WGS sequence"/>
</dbReference>
<gene>
    <name evidence="8" type="ORF">ACFFIO_00880</name>
</gene>
<dbReference type="PANTHER" id="PTHR23508">
    <property type="entry name" value="CARBOXYLIC ACID TRANSPORTER PROTEIN HOMOLOG"/>
    <property type="match status" value="1"/>
</dbReference>
<feature type="region of interest" description="Disordered" evidence="5">
    <location>
        <begin position="1"/>
        <end position="29"/>
    </location>
</feature>
<dbReference type="InterPro" id="IPR036259">
    <property type="entry name" value="MFS_trans_sf"/>
</dbReference>
<dbReference type="SUPFAM" id="SSF103473">
    <property type="entry name" value="MFS general substrate transporter"/>
    <property type="match status" value="1"/>
</dbReference>
<reference evidence="8 9" key="1">
    <citation type="submission" date="2024-09" db="EMBL/GenBank/DDBJ databases">
        <authorList>
            <person name="Sun Q."/>
            <person name="Mori K."/>
        </authorList>
    </citation>
    <scope>NUCLEOTIDE SEQUENCE [LARGE SCALE GENOMIC DNA]</scope>
    <source>
        <strain evidence="8 9">CCM 7609</strain>
    </source>
</reference>
<dbReference type="Gene3D" id="1.20.1250.20">
    <property type="entry name" value="MFS general substrate transporter like domains"/>
    <property type="match status" value="1"/>
</dbReference>
<feature type="transmembrane region" description="Helical" evidence="6">
    <location>
        <begin position="409"/>
        <end position="432"/>
    </location>
</feature>
<dbReference type="InterPro" id="IPR011701">
    <property type="entry name" value="MFS"/>
</dbReference>
<keyword evidence="2 6" id="KW-0812">Transmembrane</keyword>
<dbReference type="EMBL" id="JBHLWH010000005">
    <property type="protein sequence ID" value="MFC0247053.1"/>
    <property type="molecule type" value="Genomic_DNA"/>
</dbReference>
<feature type="transmembrane region" description="Helical" evidence="6">
    <location>
        <begin position="253"/>
        <end position="272"/>
    </location>
</feature>
<feature type="transmembrane region" description="Helical" evidence="6">
    <location>
        <begin position="108"/>
        <end position="127"/>
    </location>
</feature>
<accession>A0ABV6F0L9</accession>
<feature type="transmembrane region" description="Helical" evidence="6">
    <location>
        <begin position="37"/>
        <end position="56"/>
    </location>
</feature>
<dbReference type="Pfam" id="PF07690">
    <property type="entry name" value="MFS_1"/>
    <property type="match status" value="1"/>
</dbReference>
<organism evidence="8 9">
    <name type="scientific">Citricoccus parietis</name>
    <dbReference type="NCBI Taxonomy" id="592307"/>
    <lineage>
        <taxon>Bacteria</taxon>
        <taxon>Bacillati</taxon>
        <taxon>Actinomycetota</taxon>
        <taxon>Actinomycetes</taxon>
        <taxon>Micrococcales</taxon>
        <taxon>Micrococcaceae</taxon>
        <taxon>Citricoccus</taxon>
    </lineage>
</organism>
<dbReference type="InterPro" id="IPR020846">
    <property type="entry name" value="MFS_dom"/>
</dbReference>
<evidence type="ECO:0000256" key="1">
    <source>
        <dbReference type="ARBA" id="ARBA00004651"/>
    </source>
</evidence>
<dbReference type="InterPro" id="IPR005829">
    <property type="entry name" value="Sugar_transporter_CS"/>
</dbReference>
<evidence type="ECO:0000256" key="6">
    <source>
        <dbReference type="SAM" id="Phobius"/>
    </source>
</evidence>
<feature type="transmembrane region" description="Helical" evidence="6">
    <location>
        <begin position="76"/>
        <end position="96"/>
    </location>
</feature>
<evidence type="ECO:0000256" key="5">
    <source>
        <dbReference type="SAM" id="MobiDB-lite"/>
    </source>
</evidence>
<dbReference type="CDD" id="cd17365">
    <property type="entry name" value="MFS_PcaK_like"/>
    <property type="match status" value="1"/>
</dbReference>
<comment type="caution">
    <text evidence="8">The sequence shown here is derived from an EMBL/GenBank/DDBJ whole genome shotgun (WGS) entry which is preliminary data.</text>
</comment>
<comment type="subcellular location">
    <subcellularLocation>
        <location evidence="1">Cell membrane</location>
        <topology evidence="1">Multi-pass membrane protein</topology>
    </subcellularLocation>
</comment>
<feature type="transmembrane region" description="Helical" evidence="6">
    <location>
        <begin position="344"/>
        <end position="368"/>
    </location>
</feature>
<evidence type="ECO:0000256" key="2">
    <source>
        <dbReference type="ARBA" id="ARBA00022692"/>
    </source>
</evidence>
<dbReference type="PROSITE" id="PS50850">
    <property type="entry name" value="MFS"/>
    <property type="match status" value="1"/>
</dbReference>
<feature type="compositionally biased region" description="Polar residues" evidence="5">
    <location>
        <begin position="18"/>
        <end position="29"/>
    </location>
</feature>
<sequence>MIQSTSASDAPSVAPRRQATTTAHGSLQGSGLSRRQATLAVVVCWLLVVFDGYDLIVFGTVQTSLLEDTGWGLDNASLGLMGSMAFVGMMIGALLAGRMADSWGRRRTILACAVTFSIFTILCAFAPSAWVFGVFRLLAGIGLGGLVPSANAMVAELVPERWRSSIATLMMSGVPIGGSLAALIGIPLIPSLGWQSMFLVAVLALVIVVPMGLAYLPETLPSEAADRERPGASPATGGAAKAGGFSLLLRDPFLLASIMFALATLATLFAWYGLGTWLPRAMEAQGYDLGSALTFSLSLNVGAVLGSIVTAWAGDRFGAVRSGVIAAALAGVALLGLLLSPPVWLVYVILMVAGVGTHGTQCLIIAAVANHYPGHLRGTALGWALGVGRLGAVTAPLVAGFLLNGGFGAGSIFVAFGVAALVAAVLLVVIIAQGNGGRGIGSHQATAS</sequence>
<dbReference type="RefSeq" id="WP_378039799.1">
    <property type="nucleotide sequence ID" value="NZ_JBHLWH010000005.1"/>
</dbReference>
<feature type="transmembrane region" description="Helical" evidence="6">
    <location>
        <begin position="195"/>
        <end position="216"/>
    </location>
</feature>
<evidence type="ECO:0000256" key="3">
    <source>
        <dbReference type="ARBA" id="ARBA00022989"/>
    </source>
</evidence>
<keyword evidence="3 6" id="KW-1133">Transmembrane helix</keyword>
<feature type="domain" description="Major facilitator superfamily (MFS) profile" evidence="7">
    <location>
        <begin position="40"/>
        <end position="435"/>
    </location>
</feature>
<dbReference type="PROSITE" id="PS00216">
    <property type="entry name" value="SUGAR_TRANSPORT_1"/>
    <property type="match status" value="1"/>
</dbReference>
<dbReference type="PANTHER" id="PTHR23508:SF10">
    <property type="entry name" value="CARBOXYLIC ACID TRANSPORTER PROTEIN HOMOLOG"/>
    <property type="match status" value="1"/>
</dbReference>
<keyword evidence="4 6" id="KW-0472">Membrane</keyword>
<feature type="transmembrane region" description="Helical" evidence="6">
    <location>
        <begin position="319"/>
        <end position="338"/>
    </location>
</feature>
<evidence type="ECO:0000313" key="8">
    <source>
        <dbReference type="EMBL" id="MFC0247053.1"/>
    </source>
</evidence>
<feature type="transmembrane region" description="Helical" evidence="6">
    <location>
        <begin position="292"/>
        <end position="312"/>
    </location>
</feature>
<feature type="transmembrane region" description="Helical" evidence="6">
    <location>
        <begin position="133"/>
        <end position="154"/>
    </location>
</feature>
<evidence type="ECO:0000256" key="4">
    <source>
        <dbReference type="ARBA" id="ARBA00023136"/>
    </source>
</evidence>
<feature type="transmembrane region" description="Helical" evidence="6">
    <location>
        <begin position="380"/>
        <end position="403"/>
    </location>
</feature>
<evidence type="ECO:0000259" key="7">
    <source>
        <dbReference type="PROSITE" id="PS50850"/>
    </source>
</evidence>
<feature type="transmembrane region" description="Helical" evidence="6">
    <location>
        <begin position="166"/>
        <end position="189"/>
    </location>
</feature>
<keyword evidence="9" id="KW-1185">Reference proteome</keyword>
<protein>
    <submittedName>
        <fullName evidence="8">MFS transporter</fullName>
    </submittedName>
</protein>
<name>A0ABV6F0L9_9MICC</name>
<proteinExistence type="predicted"/>
<evidence type="ECO:0000313" key="9">
    <source>
        <dbReference type="Proteomes" id="UP001589766"/>
    </source>
</evidence>